<evidence type="ECO:0000313" key="2">
    <source>
        <dbReference type="Proteomes" id="UP000799324"/>
    </source>
</evidence>
<dbReference type="EMBL" id="MU004290">
    <property type="protein sequence ID" value="KAF2662173.1"/>
    <property type="molecule type" value="Genomic_DNA"/>
</dbReference>
<proteinExistence type="predicted"/>
<dbReference type="AlphaFoldDB" id="A0A6A6TT95"/>
<organism evidence="1 2">
    <name type="scientific">Lophiostoma macrostomum CBS 122681</name>
    <dbReference type="NCBI Taxonomy" id="1314788"/>
    <lineage>
        <taxon>Eukaryota</taxon>
        <taxon>Fungi</taxon>
        <taxon>Dikarya</taxon>
        <taxon>Ascomycota</taxon>
        <taxon>Pezizomycotina</taxon>
        <taxon>Dothideomycetes</taxon>
        <taxon>Pleosporomycetidae</taxon>
        <taxon>Pleosporales</taxon>
        <taxon>Lophiostomataceae</taxon>
        <taxon>Lophiostoma</taxon>
    </lineage>
</organism>
<keyword evidence="2" id="KW-1185">Reference proteome</keyword>
<gene>
    <name evidence="1" type="ORF">K491DRAFT_686664</name>
</gene>
<evidence type="ECO:0000313" key="1">
    <source>
        <dbReference type="EMBL" id="KAF2662173.1"/>
    </source>
</evidence>
<dbReference type="Proteomes" id="UP000799324">
    <property type="component" value="Unassembled WGS sequence"/>
</dbReference>
<reference evidence="1" key="1">
    <citation type="journal article" date="2020" name="Stud. Mycol.">
        <title>101 Dothideomycetes genomes: a test case for predicting lifestyles and emergence of pathogens.</title>
        <authorList>
            <person name="Haridas S."/>
            <person name="Albert R."/>
            <person name="Binder M."/>
            <person name="Bloem J."/>
            <person name="Labutti K."/>
            <person name="Salamov A."/>
            <person name="Andreopoulos B."/>
            <person name="Baker S."/>
            <person name="Barry K."/>
            <person name="Bills G."/>
            <person name="Bluhm B."/>
            <person name="Cannon C."/>
            <person name="Castanera R."/>
            <person name="Culley D."/>
            <person name="Daum C."/>
            <person name="Ezra D."/>
            <person name="Gonzalez J."/>
            <person name="Henrissat B."/>
            <person name="Kuo A."/>
            <person name="Liang C."/>
            <person name="Lipzen A."/>
            <person name="Lutzoni F."/>
            <person name="Magnuson J."/>
            <person name="Mondo S."/>
            <person name="Nolan M."/>
            <person name="Ohm R."/>
            <person name="Pangilinan J."/>
            <person name="Park H.-J."/>
            <person name="Ramirez L."/>
            <person name="Alfaro M."/>
            <person name="Sun H."/>
            <person name="Tritt A."/>
            <person name="Yoshinaga Y."/>
            <person name="Zwiers L.-H."/>
            <person name="Turgeon B."/>
            <person name="Goodwin S."/>
            <person name="Spatafora J."/>
            <person name="Crous P."/>
            <person name="Grigoriev I."/>
        </authorList>
    </citation>
    <scope>NUCLEOTIDE SEQUENCE</scope>
    <source>
        <strain evidence="1">CBS 122681</strain>
    </source>
</reference>
<accession>A0A6A6TT95</accession>
<sequence length="51" mass="5942">MNKSKGFADPHYPLYYSSTYALPHQGMILSVTRIIELLSLWKVEMRLNIKS</sequence>
<protein>
    <submittedName>
        <fullName evidence="1">Uncharacterized protein</fullName>
    </submittedName>
</protein>
<name>A0A6A6TT95_9PLEO</name>